<organism evidence="1 2">
    <name type="scientific">Parelaphostrongylus tenuis</name>
    <name type="common">Meningeal worm</name>
    <dbReference type="NCBI Taxonomy" id="148309"/>
    <lineage>
        <taxon>Eukaryota</taxon>
        <taxon>Metazoa</taxon>
        <taxon>Ecdysozoa</taxon>
        <taxon>Nematoda</taxon>
        <taxon>Chromadorea</taxon>
        <taxon>Rhabditida</taxon>
        <taxon>Rhabditina</taxon>
        <taxon>Rhabditomorpha</taxon>
        <taxon>Strongyloidea</taxon>
        <taxon>Metastrongylidae</taxon>
        <taxon>Parelaphostrongylus</taxon>
    </lineage>
</organism>
<evidence type="ECO:0000313" key="1">
    <source>
        <dbReference type="EMBL" id="KAJ1363503.1"/>
    </source>
</evidence>
<dbReference type="EMBL" id="JAHQIW010004746">
    <property type="protein sequence ID" value="KAJ1363503.1"/>
    <property type="molecule type" value="Genomic_DNA"/>
</dbReference>
<comment type="caution">
    <text evidence="1">The sequence shown here is derived from an EMBL/GenBank/DDBJ whole genome shotgun (WGS) entry which is preliminary data.</text>
</comment>
<proteinExistence type="predicted"/>
<reference evidence="1" key="1">
    <citation type="submission" date="2021-06" db="EMBL/GenBank/DDBJ databases">
        <title>Parelaphostrongylus tenuis whole genome reference sequence.</title>
        <authorList>
            <person name="Garwood T.J."/>
            <person name="Larsen P.A."/>
            <person name="Fountain-Jones N.M."/>
            <person name="Garbe J.R."/>
            <person name="Macchietto M.G."/>
            <person name="Kania S.A."/>
            <person name="Gerhold R.W."/>
            <person name="Richards J.E."/>
            <person name="Wolf T.M."/>
        </authorList>
    </citation>
    <scope>NUCLEOTIDE SEQUENCE</scope>
    <source>
        <strain evidence="1">MNPRO001-30</strain>
        <tissue evidence="1">Meninges</tissue>
    </source>
</reference>
<dbReference type="AlphaFoldDB" id="A0AAD5MVJ8"/>
<sequence>MTFFKVIVGDFKAKIGPRRTSEERHTEAHGLEWNEQDESYELRRIIDEGRRMAMCSIIFDE</sequence>
<dbReference type="Proteomes" id="UP001196413">
    <property type="component" value="Unassembled WGS sequence"/>
</dbReference>
<keyword evidence="2" id="KW-1185">Reference proteome</keyword>
<evidence type="ECO:0000313" key="2">
    <source>
        <dbReference type="Proteomes" id="UP001196413"/>
    </source>
</evidence>
<gene>
    <name evidence="1" type="ORF">KIN20_023388</name>
</gene>
<name>A0AAD5MVJ8_PARTN</name>
<protein>
    <submittedName>
        <fullName evidence="1">Uncharacterized protein</fullName>
    </submittedName>
</protein>
<accession>A0AAD5MVJ8</accession>